<reference evidence="11 12" key="1">
    <citation type="journal article" date="2012" name="Stand. Genomic Sci.">
        <title>Genome sequence of the soil bacterium Saccharomonospora azurea type strain (NA-128(T)).</title>
        <authorList>
            <person name="Klenk H.P."/>
            <person name="Held B."/>
            <person name="Lucas S."/>
            <person name="Lapidus A."/>
            <person name="Copeland A."/>
            <person name="Hammon N."/>
            <person name="Pitluck S."/>
            <person name="Goodwin L.A."/>
            <person name="Han C."/>
            <person name="Tapia R."/>
            <person name="Brambilla E.M."/>
            <person name="Potter G."/>
            <person name="Land M."/>
            <person name="Ivanova N."/>
            <person name="Rohde M."/>
            <person name="Goker M."/>
            <person name="Detter J.C."/>
            <person name="Kyrpides N.C."/>
            <person name="Woyke T."/>
        </authorList>
    </citation>
    <scope>NUCLEOTIDE SEQUENCE [LARGE SCALE GENOMIC DNA]</scope>
    <source>
        <strain evidence="11 12">NA-128</strain>
    </source>
</reference>
<feature type="domain" description="Hemerythrin-like" evidence="10">
    <location>
        <begin position="622"/>
        <end position="752"/>
    </location>
</feature>
<dbReference type="SUPFAM" id="SSF81665">
    <property type="entry name" value="Calcium ATPase, transmembrane domain M"/>
    <property type="match status" value="1"/>
</dbReference>
<dbReference type="GO" id="GO:0005524">
    <property type="term" value="F:ATP binding"/>
    <property type="evidence" value="ECO:0007669"/>
    <property type="project" value="UniProtKB-UniRule"/>
</dbReference>
<feature type="transmembrane region" description="Helical" evidence="8">
    <location>
        <begin position="63"/>
        <end position="80"/>
    </location>
</feature>
<dbReference type="GO" id="GO:0046872">
    <property type="term" value="F:metal ion binding"/>
    <property type="evidence" value="ECO:0007669"/>
    <property type="project" value="UniProtKB-KW"/>
</dbReference>
<feature type="transmembrane region" description="Helical" evidence="8">
    <location>
        <begin position="255"/>
        <end position="276"/>
    </location>
</feature>
<keyword evidence="5" id="KW-1278">Translocase</keyword>
<dbReference type="AlphaFoldDB" id="H8GDQ7"/>
<gene>
    <name evidence="11" type="ORF">SacazDRAFT_00955</name>
</gene>
<accession>H8GDQ7</accession>
<dbReference type="Pfam" id="PF01814">
    <property type="entry name" value="Hemerythrin"/>
    <property type="match status" value="1"/>
</dbReference>
<dbReference type="InterPro" id="IPR044492">
    <property type="entry name" value="P_typ_ATPase_HD_dom"/>
</dbReference>
<evidence type="ECO:0000313" key="11">
    <source>
        <dbReference type="EMBL" id="EHY87902.1"/>
    </source>
</evidence>
<dbReference type="InterPro" id="IPR023298">
    <property type="entry name" value="ATPase_P-typ_TM_dom_sf"/>
</dbReference>
<dbReference type="Gene3D" id="1.20.120.520">
    <property type="entry name" value="nmb1532 protein domain like"/>
    <property type="match status" value="1"/>
</dbReference>
<dbReference type="SUPFAM" id="SSF81653">
    <property type="entry name" value="Calcium ATPase, transduction domain A"/>
    <property type="match status" value="1"/>
</dbReference>
<dbReference type="HOGENOM" id="CLU_001771_6_3_11"/>
<dbReference type="NCBIfam" id="TIGR01494">
    <property type="entry name" value="ATPase_P-type"/>
    <property type="match status" value="2"/>
</dbReference>
<evidence type="ECO:0000256" key="5">
    <source>
        <dbReference type="ARBA" id="ARBA00022967"/>
    </source>
</evidence>
<dbReference type="InterPro" id="IPR018303">
    <property type="entry name" value="ATPase_P-typ_P_site"/>
</dbReference>
<organism evidence="11 12">
    <name type="scientific">Saccharomonospora azurea NA-128</name>
    <dbReference type="NCBI Taxonomy" id="882081"/>
    <lineage>
        <taxon>Bacteria</taxon>
        <taxon>Bacillati</taxon>
        <taxon>Actinomycetota</taxon>
        <taxon>Actinomycetes</taxon>
        <taxon>Pseudonocardiales</taxon>
        <taxon>Pseudonocardiaceae</taxon>
        <taxon>Saccharomonospora</taxon>
    </lineage>
</organism>
<keyword evidence="8" id="KW-1003">Cell membrane</keyword>
<keyword evidence="7 8" id="KW-0472">Membrane</keyword>
<dbReference type="InterPro" id="IPR036412">
    <property type="entry name" value="HAD-like_sf"/>
</dbReference>
<dbReference type="PROSITE" id="PS00154">
    <property type="entry name" value="ATPASE_E1_E2"/>
    <property type="match status" value="1"/>
</dbReference>
<evidence type="ECO:0000256" key="3">
    <source>
        <dbReference type="ARBA" id="ARBA00022692"/>
    </source>
</evidence>
<evidence type="ECO:0000259" key="10">
    <source>
        <dbReference type="Pfam" id="PF01814"/>
    </source>
</evidence>
<feature type="domain" description="P-type ATPase A" evidence="9">
    <location>
        <begin position="117"/>
        <end position="215"/>
    </location>
</feature>
<evidence type="ECO:0000256" key="8">
    <source>
        <dbReference type="RuleBase" id="RU362081"/>
    </source>
</evidence>
<comment type="subcellular location">
    <subcellularLocation>
        <location evidence="1">Cell membrane</location>
        <topology evidence="1">Multi-pass membrane protein</topology>
    </subcellularLocation>
</comment>
<dbReference type="GO" id="GO:0005886">
    <property type="term" value="C:plasma membrane"/>
    <property type="evidence" value="ECO:0007669"/>
    <property type="project" value="UniProtKB-SubCell"/>
</dbReference>
<dbReference type="NCBIfam" id="TIGR01525">
    <property type="entry name" value="ATPase-IB_hvy"/>
    <property type="match status" value="1"/>
</dbReference>
<dbReference type="GO" id="GO:0015086">
    <property type="term" value="F:cadmium ion transmembrane transporter activity"/>
    <property type="evidence" value="ECO:0007669"/>
    <property type="project" value="TreeGrafter"/>
</dbReference>
<dbReference type="InterPro" id="IPR001757">
    <property type="entry name" value="P_typ_ATPase"/>
</dbReference>
<keyword evidence="8" id="KW-0547">Nucleotide-binding</keyword>
<dbReference type="InterPro" id="IPR051014">
    <property type="entry name" value="Cation_Transport_ATPase_IB"/>
</dbReference>
<evidence type="ECO:0000313" key="12">
    <source>
        <dbReference type="Proteomes" id="UP000004705"/>
    </source>
</evidence>
<dbReference type="InterPro" id="IPR059000">
    <property type="entry name" value="ATPase_P-type_domA"/>
</dbReference>
<name>H8GDQ7_9PSEU</name>
<dbReference type="Pfam" id="PF00702">
    <property type="entry name" value="Hydrolase"/>
    <property type="match status" value="1"/>
</dbReference>
<keyword evidence="4 8" id="KW-0479">Metal-binding</keyword>
<evidence type="ECO:0000256" key="1">
    <source>
        <dbReference type="ARBA" id="ARBA00004651"/>
    </source>
</evidence>
<dbReference type="PRINTS" id="PR00119">
    <property type="entry name" value="CATATPASE"/>
</dbReference>
<evidence type="ECO:0000256" key="6">
    <source>
        <dbReference type="ARBA" id="ARBA00022989"/>
    </source>
</evidence>
<dbReference type="Gene3D" id="3.40.1110.10">
    <property type="entry name" value="Calcium-transporting ATPase, cytoplasmic domain N"/>
    <property type="match status" value="1"/>
</dbReference>
<evidence type="ECO:0000256" key="7">
    <source>
        <dbReference type="ARBA" id="ARBA00023136"/>
    </source>
</evidence>
<dbReference type="SFLD" id="SFLDF00027">
    <property type="entry name" value="p-type_atpase"/>
    <property type="match status" value="1"/>
</dbReference>
<dbReference type="PANTHER" id="PTHR48085">
    <property type="entry name" value="CADMIUM/ZINC-TRANSPORTING ATPASE HMA2-RELATED"/>
    <property type="match status" value="1"/>
</dbReference>
<dbReference type="GO" id="GO:0016887">
    <property type="term" value="F:ATP hydrolysis activity"/>
    <property type="evidence" value="ECO:0007669"/>
    <property type="project" value="InterPro"/>
</dbReference>
<dbReference type="SFLD" id="SFLDS00003">
    <property type="entry name" value="Haloacid_Dehalogenase"/>
    <property type="match status" value="1"/>
</dbReference>
<keyword evidence="8" id="KW-0067">ATP-binding</keyword>
<dbReference type="Proteomes" id="UP000004705">
    <property type="component" value="Chromosome"/>
</dbReference>
<dbReference type="OrthoDB" id="7059309at2"/>
<keyword evidence="3 8" id="KW-0812">Transmembrane</keyword>
<keyword evidence="6 8" id="KW-1133">Transmembrane helix</keyword>
<dbReference type="InterPro" id="IPR012312">
    <property type="entry name" value="Hemerythrin-like"/>
</dbReference>
<dbReference type="InterPro" id="IPR008250">
    <property type="entry name" value="ATPase_P-typ_transduc_dom_A_sf"/>
</dbReference>
<feature type="transmembrane region" description="Helical" evidence="8">
    <location>
        <begin position="231"/>
        <end position="249"/>
    </location>
</feature>
<dbReference type="Gene3D" id="2.70.150.10">
    <property type="entry name" value="Calcium-transporting ATPase, cytoplasmic transduction domain A"/>
    <property type="match status" value="1"/>
</dbReference>
<dbReference type="GO" id="GO:0019829">
    <property type="term" value="F:ATPase-coupled monoatomic cation transmembrane transporter activity"/>
    <property type="evidence" value="ECO:0007669"/>
    <property type="project" value="InterPro"/>
</dbReference>
<dbReference type="Pfam" id="PF00122">
    <property type="entry name" value="E1-E2_ATPase"/>
    <property type="match status" value="1"/>
</dbReference>
<dbReference type="InterPro" id="IPR023299">
    <property type="entry name" value="ATPase_P-typ_cyto_dom_N"/>
</dbReference>
<dbReference type="InterPro" id="IPR027256">
    <property type="entry name" value="P-typ_ATPase_IB"/>
</dbReference>
<feature type="transmembrane region" description="Helical" evidence="8">
    <location>
        <begin position="563"/>
        <end position="583"/>
    </location>
</feature>
<evidence type="ECO:0000256" key="4">
    <source>
        <dbReference type="ARBA" id="ARBA00022723"/>
    </source>
</evidence>
<dbReference type="SFLD" id="SFLDG00002">
    <property type="entry name" value="C1.7:_P-type_atpase_like"/>
    <property type="match status" value="1"/>
</dbReference>
<feature type="transmembrane region" description="Helical" evidence="8">
    <location>
        <begin position="12"/>
        <end position="31"/>
    </location>
</feature>
<evidence type="ECO:0000256" key="2">
    <source>
        <dbReference type="ARBA" id="ARBA00006024"/>
    </source>
</evidence>
<dbReference type="PANTHER" id="PTHR48085:SF5">
    <property type="entry name" value="CADMIUM_ZINC-TRANSPORTING ATPASE HMA4-RELATED"/>
    <property type="match status" value="1"/>
</dbReference>
<comment type="similarity">
    <text evidence="2 8">Belongs to the cation transport ATPase (P-type) (TC 3.A.3) family. Type IB subfamily.</text>
</comment>
<sequence length="758" mass="78462">MQRAAGMTRHGWVLAGVSVLLVAGLAVWPVGLGAERWLWGVASAAALVPSVARVVADLRRGRYGADLLAVLALAGTLAVGEYLAGAVVALMVATGQVLEAAAARRAARDLSGLLERAPRQAHRRAGGELVTVPVDEVGVGDEVVVLSGEIVPVDGALRAEGVLDESALTGEPAPVVRPSGDRVRSGAVNAGPALDVTATATVADSTYAGMVRLAEEAAAERAPIARLADRVAAWFLPLALLLAGGAWLASRDAVVAVAVLVTATPCPLLLAVPIAVTGGMSRASRAGIVVRDGAALERLGRTTTLLLDKTGTVTEGRPEITDVVCAPGVTQERALRLAAAVEQYSVHVLAAAVLRAASRAGVEVPSAEDVSEAPGRGAGGRVGAETVQVGRIPAGTAIPEWASAVLRRGRLDLATVIWVTVDGRLTAALLGRDRIRVDAARTMRRLHAVGVRHVVLLTGDRVDSSAEVASMLGLDEVQAEATPEDKITRVRRARTSGTVVMVGDGVNDAPALAAADVGIALGSRGSTAAVQSADAVIVDDRIDRLADVMEIARRTRRVASQSGVIGTALSLAAMIVASLGALVPVAGAVVQEAIDIAVIVNSLRVLRSGPRAAHPEADALLSRFADEHESLQPVRAAVRHAADALGAGATRDADTAVRHAHRLLVDELLPHEQAEEAELYPVLSGVLGSAEGTVTMSRGHAEIARLCRRLGRHLDSTPDGILPEQVNDLRATLYGLDAVLTLHFAQEEEGYFVLRRGE</sequence>
<evidence type="ECO:0000259" key="9">
    <source>
        <dbReference type="Pfam" id="PF00122"/>
    </source>
</evidence>
<dbReference type="EMBL" id="CM001466">
    <property type="protein sequence ID" value="EHY87902.1"/>
    <property type="molecule type" value="Genomic_DNA"/>
</dbReference>
<dbReference type="InterPro" id="IPR023214">
    <property type="entry name" value="HAD_sf"/>
</dbReference>
<dbReference type="RefSeq" id="WP_005439152.1">
    <property type="nucleotide sequence ID" value="NZ_CM001466.1"/>
</dbReference>
<keyword evidence="12" id="KW-1185">Reference proteome</keyword>
<protein>
    <submittedName>
        <fullName evidence="11">Heavy metal translocating P-type ATPase</fullName>
    </submittedName>
</protein>
<dbReference type="Gene3D" id="3.40.50.1000">
    <property type="entry name" value="HAD superfamily/HAD-like"/>
    <property type="match status" value="1"/>
</dbReference>
<proteinExistence type="inferred from homology"/>
<dbReference type="SUPFAM" id="SSF56784">
    <property type="entry name" value="HAD-like"/>
    <property type="match status" value="1"/>
</dbReference>